<proteinExistence type="predicted"/>
<evidence type="ECO:0000256" key="1">
    <source>
        <dbReference type="SAM" id="Phobius"/>
    </source>
</evidence>
<dbReference type="EMBL" id="JAHXZJ010002609">
    <property type="protein sequence ID" value="KAH0539497.1"/>
    <property type="molecule type" value="Genomic_DNA"/>
</dbReference>
<comment type="caution">
    <text evidence="2">The sequence shown here is derived from an EMBL/GenBank/DDBJ whole genome shotgun (WGS) entry which is preliminary data.</text>
</comment>
<evidence type="ECO:0000313" key="2">
    <source>
        <dbReference type="EMBL" id="KAH0539497.1"/>
    </source>
</evidence>
<evidence type="ECO:0000313" key="3">
    <source>
        <dbReference type="Proteomes" id="UP000826195"/>
    </source>
</evidence>
<dbReference type="AlphaFoldDB" id="A0AAV7HY09"/>
<accession>A0AAV7HY09</accession>
<keyword evidence="3" id="KW-1185">Reference proteome</keyword>
<keyword evidence="1" id="KW-1133">Transmembrane helix</keyword>
<keyword evidence="1" id="KW-0472">Membrane</keyword>
<organism evidence="2 3">
    <name type="scientific">Cotesia glomerata</name>
    <name type="common">Lepidopteran parasitic wasp</name>
    <name type="synonym">Apanteles glomeratus</name>
    <dbReference type="NCBI Taxonomy" id="32391"/>
    <lineage>
        <taxon>Eukaryota</taxon>
        <taxon>Metazoa</taxon>
        <taxon>Ecdysozoa</taxon>
        <taxon>Arthropoda</taxon>
        <taxon>Hexapoda</taxon>
        <taxon>Insecta</taxon>
        <taxon>Pterygota</taxon>
        <taxon>Neoptera</taxon>
        <taxon>Endopterygota</taxon>
        <taxon>Hymenoptera</taxon>
        <taxon>Apocrita</taxon>
        <taxon>Ichneumonoidea</taxon>
        <taxon>Braconidae</taxon>
        <taxon>Microgastrinae</taxon>
        <taxon>Cotesia</taxon>
    </lineage>
</organism>
<reference evidence="2 3" key="1">
    <citation type="journal article" date="2021" name="J. Hered.">
        <title>A chromosome-level genome assembly of the parasitoid wasp, Cotesia glomerata (Hymenoptera: Braconidae).</title>
        <authorList>
            <person name="Pinto B.J."/>
            <person name="Weis J.J."/>
            <person name="Gamble T."/>
            <person name="Ode P.J."/>
            <person name="Paul R."/>
            <person name="Zaspel J.M."/>
        </authorList>
    </citation>
    <scope>NUCLEOTIDE SEQUENCE [LARGE SCALE GENOMIC DNA]</scope>
    <source>
        <strain evidence="2">CgM1</strain>
    </source>
</reference>
<gene>
    <name evidence="2" type="ORF">KQX54_005188</name>
</gene>
<sequence>MNEDRARNEALDITSPLFKGKEREEGLNYGTIHDQQSTGVFFQVYRGMDRLIPKVSGVRADNYAEVILGGTYSSYMLSLIGIVIVTVSAICGNAGGLITTPVPVPVLW</sequence>
<feature type="transmembrane region" description="Helical" evidence="1">
    <location>
        <begin position="75"/>
        <end position="98"/>
    </location>
</feature>
<keyword evidence="1" id="KW-0812">Transmembrane</keyword>
<dbReference type="Proteomes" id="UP000826195">
    <property type="component" value="Unassembled WGS sequence"/>
</dbReference>
<protein>
    <submittedName>
        <fullName evidence="2">Uncharacterized protein</fullName>
    </submittedName>
</protein>
<name>A0AAV7HY09_COTGL</name>